<feature type="domain" description="Glucose-6-phosphate dehydrogenase assembly protein OpcA C-terminal" evidence="2">
    <location>
        <begin position="171"/>
        <end position="297"/>
    </location>
</feature>
<gene>
    <name evidence="3" type="ORF">SAMN05444374_10569</name>
</gene>
<organism evidence="3 4">
    <name type="scientific">Rhodococcoides kroppenstedtii</name>
    <dbReference type="NCBI Taxonomy" id="293050"/>
    <lineage>
        <taxon>Bacteria</taxon>
        <taxon>Bacillati</taxon>
        <taxon>Actinomycetota</taxon>
        <taxon>Actinomycetes</taxon>
        <taxon>Mycobacteriales</taxon>
        <taxon>Nocardiaceae</taxon>
        <taxon>Rhodococcoides</taxon>
    </lineage>
</organism>
<dbReference type="PANTHER" id="PTHR38658:SF1">
    <property type="entry name" value="OXPP CYCLE PROTEIN OPCA-RELATED"/>
    <property type="match status" value="1"/>
</dbReference>
<dbReference type="InterPro" id="IPR046801">
    <property type="entry name" value="OpcA_G6PD_N"/>
</dbReference>
<sequence>MEKTVIVDLPATTTGDVSKKLVEIRESGGAVTLGRVLTLVVLTKSVSGAEDAIAAANEASREHPCRVIVLAPDDRDAPPGLDAQIRVGGDAGASEVVILRLHGELADHEDSVVVPFLLPDTPVVAWWPDEAPPVPGKDKVGKLAIRRITDATHAPDPRSAIAGRLASYTKGDTDLAWSRITYWRALLTTALDQVSEPVESVAVSGLWEEPALDILAGWLAGRLSVPVTRRVGPLTVEMRLVGGGVVSISRPQTGTTATLRRTGQPDTLVSLARRETRDCLAEELRRLDRDEIYEEALASLGKVTYE</sequence>
<proteinExistence type="predicted"/>
<accession>A0A1I0TAT5</accession>
<dbReference type="EMBL" id="FOJN01000005">
    <property type="protein sequence ID" value="SFA48892.1"/>
    <property type="molecule type" value="Genomic_DNA"/>
</dbReference>
<evidence type="ECO:0000259" key="1">
    <source>
        <dbReference type="Pfam" id="PF10128"/>
    </source>
</evidence>
<dbReference type="PANTHER" id="PTHR38658">
    <property type="entry name" value="OXPP CYCLE PROTEIN OPCA-RELATED"/>
    <property type="match status" value="1"/>
</dbReference>
<reference evidence="3 4" key="1">
    <citation type="submission" date="2016-10" db="EMBL/GenBank/DDBJ databases">
        <authorList>
            <person name="de Groot N.N."/>
        </authorList>
    </citation>
    <scope>NUCLEOTIDE SEQUENCE [LARGE SCALE GENOMIC DNA]</scope>
    <source>
        <strain evidence="3 4">DSM 44908</strain>
    </source>
</reference>
<dbReference type="Pfam" id="PF10128">
    <property type="entry name" value="OpcA_G6PD_assem"/>
    <property type="match status" value="1"/>
</dbReference>
<dbReference type="Pfam" id="PF20171">
    <property type="entry name" value="OpcA_G6PD_C"/>
    <property type="match status" value="1"/>
</dbReference>
<feature type="domain" description="Glucose-6-phosphate dehydrogenase assembly protein OpcA N-terminal" evidence="1">
    <location>
        <begin position="56"/>
        <end position="162"/>
    </location>
</feature>
<dbReference type="OrthoDB" id="128564at2"/>
<dbReference type="NCBIfam" id="TIGR00534">
    <property type="entry name" value="OpcA"/>
    <property type="match status" value="1"/>
</dbReference>
<protein>
    <submittedName>
        <fullName evidence="3">Glucose-6-phosphate dehydrogenase assembly protein OpcA</fullName>
    </submittedName>
</protein>
<evidence type="ECO:0000259" key="2">
    <source>
        <dbReference type="Pfam" id="PF20171"/>
    </source>
</evidence>
<evidence type="ECO:0000313" key="4">
    <source>
        <dbReference type="Proteomes" id="UP000182054"/>
    </source>
</evidence>
<dbReference type="InterPro" id="IPR046802">
    <property type="entry name" value="OpcA_G6PD_C"/>
</dbReference>
<name>A0A1I0TAT5_9NOCA</name>
<dbReference type="Proteomes" id="UP000182054">
    <property type="component" value="Unassembled WGS sequence"/>
</dbReference>
<dbReference type="InterPro" id="IPR004555">
    <property type="entry name" value="G6PDH_assembly_OpcA"/>
</dbReference>
<evidence type="ECO:0000313" key="3">
    <source>
        <dbReference type="EMBL" id="SFA48892.1"/>
    </source>
</evidence>
<dbReference type="AlphaFoldDB" id="A0A1I0TAT5"/>